<comment type="subcellular location">
    <subcellularLocation>
        <location evidence="1">Nucleus</location>
    </subcellularLocation>
</comment>
<keyword evidence="3" id="KW-0498">Mitosis</keyword>
<dbReference type="InterPro" id="IPR032682">
    <property type="entry name" value="Cnd1_C"/>
</dbReference>
<dbReference type="EMBL" id="WIXP02000014">
    <property type="protein sequence ID" value="KAF6199984.1"/>
    <property type="molecule type" value="Genomic_DNA"/>
</dbReference>
<dbReference type="GO" id="GO:0000779">
    <property type="term" value="C:condensed chromosome, centromeric region"/>
    <property type="evidence" value="ECO:0007669"/>
    <property type="project" value="TreeGrafter"/>
</dbReference>
<dbReference type="GO" id="GO:0042393">
    <property type="term" value="F:histone binding"/>
    <property type="evidence" value="ECO:0007669"/>
    <property type="project" value="TreeGrafter"/>
</dbReference>
<dbReference type="GO" id="GO:0000796">
    <property type="term" value="C:condensin complex"/>
    <property type="evidence" value="ECO:0007669"/>
    <property type="project" value="TreeGrafter"/>
</dbReference>
<reference evidence="9" key="1">
    <citation type="journal article" date="2021" name="Mol. Ecol. Resour.">
        <title>Apolygus lucorum genome provides insights into omnivorousness and mesophyll feeding.</title>
        <authorList>
            <person name="Liu Y."/>
            <person name="Liu H."/>
            <person name="Wang H."/>
            <person name="Huang T."/>
            <person name="Liu B."/>
            <person name="Yang B."/>
            <person name="Yin L."/>
            <person name="Li B."/>
            <person name="Zhang Y."/>
            <person name="Zhang S."/>
            <person name="Jiang F."/>
            <person name="Zhang X."/>
            <person name="Ren Y."/>
            <person name="Wang B."/>
            <person name="Wang S."/>
            <person name="Lu Y."/>
            <person name="Wu K."/>
            <person name="Fan W."/>
            <person name="Wang G."/>
        </authorList>
    </citation>
    <scope>NUCLEOTIDE SEQUENCE</scope>
    <source>
        <strain evidence="9">12Hb</strain>
    </source>
</reference>
<dbReference type="PANTHER" id="PTHR14222">
    <property type="entry name" value="CONDENSIN"/>
    <property type="match status" value="1"/>
</dbReference>
<feature type="region of interest" description="Disordered" evidence="7">
    <location>
        <begin position="180"/>
        <end position="205"/>
    </location>
</feature>
<keyword evidence="10" id="KW-1185">Reference proteome</keyword>
<feature type="domain" description="Condensin complex subunit 1 C-terminal" evidence="8">
    <location>
        <begin position="967"/>
        <end position="1126"/>
    </location>
</feature>
<comment type="caution">
    <text evidence="9">The sequence shown here is derived from an EMBL/GenBank/DDBJ whole genome shotgun (WGS) entry which is preliminary data.</text>
</comment>
<gene>
    <name evidence="9" type="ORF">GE061_006282</name>
</gene>
<feature type="compositionally biased region" description="Low complexity" evidence="7">
    <location>
        <begin position="1352"/>
        <end position="1365"/>
    </location>
</feature>
<dbReference type="OrthoDB" id="10263978at2759"/>
<proteinExistence type="predicted"/>
<dbReference type="InterPro" id="IPR026971">
    <property type="entry name" value="CND1/NCAPD3"/>
</dbReference>
<keyword evidence="4" id="KW-0226">DNA condensation</keyword>
<sequence length="1491" mass="167376">MRDFFDVYYRFQLQHLNPEWVNSQWRQDFSSDKELPAEYALILEDEDYAALLNDLCDGVKDWSWSASGDLTTNASLDSSNTVDSTQLNSSSRADRRSWQTLLNSDVNHKALVAVISTFLKADYKELTDDVSRRLALAASRAYFMLLSIRGSQIFKVFNSILFAQAVESLKVLSLSDNIEKPKQKKGRKKKNSHDEPDAEEPPEIDDTDIVHISYTEKAEITRTLIVILGDLEYCLSVMSLKGETDALGRIISALVSIARLEKMTSTFVAQCPKNGSITYLCHKAYQTMLSLCHPRQGNVSEVARCICSSLMDHLTMSAQEMHTNDKTKIIVRSHMISFIKLMVTKLGEEAYNGCYGLIQQLCVKTPDKADIRARCVQQITVLMSHFPRELVTKCQLWICSLMFNEQVKHRVMAMEIVTKILQGEEKSGEETVNSSRGGANPQQPSSSPNCRAESSVASSDDEAEPPEPQPGPSSGPNKDGKAIKIVVNHKLLLSALFSRMIDQSPTVRAKSLSSIASLIMLKHQVIQDIMKEIFVTPYTHLRNPISGVDENENKDFDWRLFFLRKSNGPQTKNPIPGGTRIVNKVEALAMDEKVFVRKSALNVMCNICRLNSKWATPQRVEIMVLSCLDASVIVRKMMIQSLTDLLLEYPTNDQLVKAWVRGVMPLVADNEIKCQEKAVEAISSVVLDNLVAHDKISTSLHFIPWRVIKLLTAYEMRKVFRFVCRHWITTKKIGTKEMRILSSHVGTVNDLGAWYFIVCLSEFTDFCDPDMIVNYYLENIHDKPSVREYCSQLVIEAMLLNWRHLKPADLDDLVLNKLMPSLEHCVLPISSITPIMDICSQYNEAAFPDVAKRIILKCHNFLKKSIGPNSPLVLTREDALTQHIFTLGDVTSVCPGHLPEECVHLLCNLIDDFFESDRGKWGGKVGSKCKAVTVITLGKFCLQDQLLAKKLVPVLGTLLDPATPTEVKLNTLTTMADLCVRFTSIVESYLGDMCVCLKDPDVRVRRTTLDLMIRLIQEDYVKLKCPYFYYVLHMLQDPEQRIRTTTKAFIINTVLKKNPKIMVQEFIQALYFLNDYEACDAVGLAFTKVTMNPNEKKAFMISGNGNKPQRRSLLSFMVENMTDDHKFKTLIAVCNEIFDGVCEDKIPLDNNGLLLVSDAIFIIGCEELRMTSTKSKKDDDGGEEESDGVDKTDLMDFVNVLLKRLYQESVMPSIIKFKRKLQEMKSSLLRELMISLRSMMKDFKDWMQEMLTTDPTLSSEIDLDMRLLDREEAEEEDVPKLPNLPGIMDESDKIDRLVEPVVLLPRISLTVFQGGSTTLKSPRQSASCDVSTREVIETPPPVPSVISDDDVSSLSTPSQSSLTSKSSEKGKPRKVYQASPSPVPGSSSQSGRKHKKRRASRSLDSGGSSPSHSEPAPSPEAAASPLPGETSDFSVHGRSDSESSTPPPTTLEENPEKIDVDPHLETGFDKSEEVQAEESQKVNHSSFVSSL</sequence>
<dbReference type="Pfam" id="PF12717">
    <property type="entry name" value="Cnd1"/>
    <property type="match status" value="1"/>
</dbReference>
<feature type="compositionally biased region" description="Polar residues" evidence="7">
    <location>
        <begin position="1482"/>
        <end position="1491"/>
    </location>
</feature>
<keyword evidence="2" id="KW-0132">Cell division</keyword>
<feature type="compositionally biased region" description="Polar residues" evidence="7">
    <location>
        <begin position="430"/>
        <end position="449"/>
    </location>
</feature>
<evidence type="ECO:0000313" key="9">
    <source>
        <dbReference type="EMBL" id="KAF6199984.1"/>
    </source>
</evidence>
<evidence type="ECO:0000259" key="8">
    <source>
        <dbReference type="Pfam" id="PF12717"/>
    </source>
</evidence>
<name>A0A8S9WUV0_APOLU</name>
<feature type="region of interest" description="Disordered" evidence="7">
    <location>
        <begin position="1316"/>
        <end position="1491"/>
    </location>
</feature>
<dbReference type="SUPFAM" id="SSF48371">
    <property type="entry name" value="ARM repeat"/>
    <property type="match status" value="1"/>
</dbReference>
<dbReference type="GO" id="GO:0051301">
    <property type="term" value="P:cell division"/>
    <property type="evidence" value="ECO:0007669"/>
    <property type="project" value="UniProtKB-KW"/>
</dbReference>
<dbReference type="Gene3D" id="1.25.10.10">
    <property type="entry name" value="Leucine-rich Repeat Variant"/>
    <property type="match status" value="2"/>
</dbReference>
<feature type="region of interest" description="Disordered" evidence="7">
    <location>
        <begin position="424"/>
        <end position="480"/>
    </location>
</feature>
<dbReference type="InterPro" id="IPR016024">
    <property type="entry name" value="ARM-type_fold"/>
</dbReference>
<evidence type="ECO:0000256" key="7">
    <source>
        <dbReference type="SAM" id="MobiDB-lite"/>
    </source>
</evidence>
<feature type="compositionally biased region" description="Basic and acidic residues" evidence="7">
    <location>
        <begin position="1454"/>
        <end position="1481"/>
    </location>
</feature>
<accession>A0A8S9WUV0</accession>
<keyword evidence="6" id="KW-0131">Cell cycle</keyword>
<evidence type="ECO:0000256" key="1">
    <source>
        <dbReference type="ARBA" id="ARBA00004123"/>
    </source>
</evidence>
<evidence type="ECO:0000256" key="4">
    <source>
        <dbReference type="ARBA" id="ARBA00023067"/>
    </source>
</evidence>
<feature type="compositionally biased region" description="Basic residues" evidence="7">
    <location>
        <begin position="1391"/>
        <end position="1400"/>
    </location>
</feature>
<keyword evidence="5" id="KW-0539">Nucleus</keyword>
<evidence type="ECO:0000313" key="10">
    <source>
        <dbReference type="Proteomes" id="UP000466442"/>
    </source>
</evidence>
<protein>
    <recommendedName>
        <fullName evidence="8">Condensin complex subunit 1 C-terminal domain-containing protein</fullName>
    </recommendedName>
</protein>
<feature type="compositionally biased region" description="Acidic residues" evidence="7">
    <location>
        <begin position="196"/>
        <end position="205"/>
    </location>
</feature>
<dbReference type="PANTHER" id="PTHR14222:SF1">
    <property type="entry name" value="CONDENSIN-2 COMPLEX SUBUNIT D3"/>
    <property type="match status" value="1"/>
</dbReference>
<feature type="compositionally biased region" description="Polar residues" evidence="7">
    <location>
        <begin position="1316"/>
        <end position="1330"/>
    </location>
</feature>
<evidence type="ECO:0000256" key="2">
    <source>
        <dbReference type="ARBA" id="ARBA00022618"/>
    </source>
</evidence>
<evidence type="ECO:0000256" key="5">
    <source>
        <dbReference type="ARBA" id="ARBA00023242"/>
    </source>
</evidence>
<evidence type="ECO:0000256" key="6">
    <source>
        <dbReference type="ARBA" id="ARBA00023306"/>
    </source>
</evidence>
<dbReference type="GO" id="GO:0007076">
    <property type="term" value="P:mitotic chromosome condensation"/>
    <property type="evidence" value="ECO:0007669"/>
    <property type="project" value="InterPro"/>
</dbReference>
<feature type="compositionally biased region" description="Basic residues" evidence="7">
    <location>
        <begin position="182"/>
        <end position="191"/>
    </location>
</feature>
<evidence type="ECO:0000256" key="3">
    <source>
        <dbReference type="ARBA" id="ARBA00022776"/>
    </source>
</evidence>
<feature type="compositionally biased region" description="Low complexity" evidence="7">
    <location>
        <begin position="1402"/>
        <end position="1429"/>
    </location>
</feature>
<dbReference type="GO" id="GO:0005634">
    <property type="term" value="C:nucleus"/>
    <property type="evidence" value="ECO:0007669"/>
    <property type="project" value="UniProtKB-SubCell"/>
</dbReference>
<dbReference type="GO" id="GO:0010032">
    <property type="term" value="P:meiotic chromosome condensation"/>
    <property type="evidence" value="ECO:0007669"/>
    <property type="project" value="TreeGrafter"/>
</dbReference>
<dbReference type="InterPro" id="IPR011989">
    <property type="entry name" value="ARM-like"/>
</dbReference>
<organism evidence="9 10">
    <name type="scientific">Apolygus lucorum</name>
    <name type="common">Small green plant bug</name>
    <name type="synonym">Lygocoris lucorum</name>
    <dbReference type="NCBI Taxonomy" id="248454"/>
    <lineage>
        <taxon>Eukaryota</taxon>
        <taxon>Metazoa</taxon>
        <taxon>Ecdysozoa</taxon>
        <taxon>Arthropoda</taxon>
        <taxon>Hexapoda</taxon>
        <taxon>Insecta</taxon>
        <taxon>Pterygota</taxon>
        <taxon>Neoptera</taxon>
        <taxon>Paraneoptera</taxon>
        <taxon>Hemiptera</taxon>
        <taxon>Heteroptera</taxon>
        <taxon>Panheteroptera</taxon>
        <taxon>Cimicomorpha</taxon>
        <taxon>Miridae</taxon>
        <taxon>Mirini</taxon>
        <taxon>Apolygus</taxon>
    </lineage>
</organism>
<dbReference type="Proteomes" id="UP000466442">
    <property type="component" value="Unassembled WGS sequence"/>
</dbReference>